<protein>
    <submittedName>
        <fullName evidence="1">Uncharacterized protein</fullName>
    </submittedName>
</protein>
<gene>
    <name evidence="1" type="ORF">PPRIM_AZ9-3.1.T0840058</name>
</gene>
<organism evidence="1 2">
    <name type="scientific">Paramecium primaurelia</name>
    <dbReference type="NCBI Taxonomy" id="5886"/>
    <lineage>
        <taxon>Eukaryota</taxon>
        <taxon>Sar</taxon>
        <taxon>Alveolata</taxon>
        <taxon>Ciliophora</taxon>
        <taxon>Intramacronucleata</taxon>
        <taxon>Oligohymenophorea</taxon>
        <taxon>Peniculida</taxon>
        <taxon>Parameciidae</taxon>
        <taxon>Paramecium</taxon>
    </lineage>
</organism>
<reference evidence="1" key="1">
    <citation type="submission" date="2021-01" db="EMBL/GenBank/DDBJ databases">
        <authorList>
            <consortium name="Genoscope - CEA"/>
            <person name="William W."/>
        </authorList>
    </citation>
    <scope>NUCLEOTIDE SEQUENCE</scope>
</reference>
<name>A0A8S1NJP8_PARPR</name>
<keyword evidence="2" id="KW-1185">Reference proteome</keyword>
<sequence>MINKQNQLPKHPNISFKQYCQQFVKESPKAKLNKTTYVLGDLPLNKLREKQKEQFKSFIQDHISLTRKIRDDAEYDATIYMGLTSKWQRAKKDYFKQEIPHIKHELDMKNIKQNLELNFDSWRRIDQVSQKRARGFSVDQTMKKTNRKTFTTSFRLQ</sequence>
<comment type="caution">
    <text evidence="1">The sequence shown here is derived from an EMBL/GenBank/DDBJ whole genome shotgun (WGS) entry which is preliminary data.</text>
</comment>
<dbReference type="Proteomes" id="UP000688137">
    <property type="component" value="Unassembled WGS sequence"/>
</dbReference>
<dbReference type="AlphaFoldDB" id="A0A8S1NJP8"/>
<dbReference type="EMBL" id="CAJJDM010000087">
    <property type="protein sequence ID" value="CAD8089673.1"/>
    <property type="molecule type" value="Genomic_DNA"/>
</dbReference>
<proteinExistence type="predicted"/>
<evidence type="ECO:0000313" key="1">
    <source>
        <dbReference type="EMBL" id="CAD8089673.1"/>
    </source>
</evidence>
<accession>A0A8S1NJP8</accession>
<evidence type="ECO:0000313" key="2">
    <source>
        <dbReference type="Proteomes" id="UP000688137"/>
    </source>
</evidence>